<accession>A0AA38G7U2</accession>
<dbReference type="Pfam" id="PF24626">
    <property type="entry name" value="SH3_Tf2-1"/>
    <property type="match status" value="1"/>
</dbReference>
<gene>
    <name evidence="2" type="ORF">KI387_019890</name>
</gene>
<protein>
    <recommendedName>
        <fullName evidence="1">Tf2-1-like SH3-like domain-containing protein</fullName>
    </recommendedName>
</protein>
<feature type="non-terminal residue" evidence="2">
    <location>
        <position position="1"/>
    </location>
</feature>
<reference evidence="2 3" key="1">
    <citation type="journal article" date="2021" name="Nat. Plants">
        <title>The Taxus genome provides insights into paclitaxel biosynthesis.</title>
        <authorList>
            <person name="Xiong X."/>
            <person name="Gou J."/>
            <person name="Liao Q."/>
            <person name="Li Y."/>
            <person name="Zhou Q."/>
            <person name="Bi G."/>
            <person name="Li C."/>
            <person name="Du R."/>
            <person name="Wang X."/>
            <person name="Sun T."/>
            <person name="Guo L."/>
            <person name="Liang H."/>
            <person name="Lu P."/>
            <person name="Wu Y."/>
            <person name="Zhang Z."/>
            <person name="Ro D.K."/>
            <person name="Shang Y."/>
            <person name="Huang S."/>
            <person name="Yan J."/>
        </authorList>
    </citation>
    <scope>NUCLEOTIDE SEQUENCE [LARGE SCALE GENOMIC DNA]</scope>
    <source>
        <strain evidence="2">Ta-2019</strain>
    </source>
</reference>
<dbReference type="AlphaFoldDB" id="A0AA38G7U2"/>
<feature type="non-terminal residue" evidence="2">
    <location>
        <position position="64"/>
    </location>
</feature>
<evidence type="ECO:0000313" key="3">
    <source>
        <dbReference type="Proteomes" id="UP000824469"/>
    </source>
</evidence>
<dbReference type="OMA" id="PFLMVER"/>
<dbReference type="PANTHER" id="PTHR46148:SF52">
    <property type="entry name" value="OS04G0603800 PROTEIN"/>
    <property type="match status" value="1"/>
</dbReference>
<comment type="caution">
    <text evidence="2">The sequence shown here is derived from an EMBL/GenBank/DDBJ whole genome shotgun (WGS) entry which is preliminary data.</text>
</comment>
<dbReference type="InterPro" id="IPR056924">
    <property type="entry name" value="SH3_Tf2-1"/>
</dbReference>
<evidence type="ECO:0000313" key="2">
    <source>
        <dbReference type="EMBL" id="KAH9318121.1"/>
    </source>
</evidence>
<name>A0AA38G7U2_TAXCH</name>
<feature type="domain" description="Tf2-1-like SH3-like" evidence="1">
    <location>
        <begin position="2"/>
        <end position="47"/>
    </location>
</feature>
<organism evidence="2 3">
    <name type="scientific">Taxus chinensis</name>
    <name type="common">Chinese yew</name>
    <name type="synonym">Taxus wallichiana var. chinensis</name>
    <dbReference type="NCBI Taxonomy" id="29808"/>
    <lineage>
        <taxon>Eukaryota</taxon>
        <taxon>Viridiplantae</taxon>
        <taxon>Streptophyta</taxon>
        <taxon>Embryophyta</taxon>
        <taxon>Tracheophyta</taxon>
        <taxon>Spermatophyta</taxon>
        <taxon>Pinopsida</taxon>
        <taxon>Pinidae</taxon>
        <taxon>Conifers II</taxon>
        <taxon>Cupressales</taxon>
        <taxon>Taxaceae</taxon>
        <taxon>Taxus</taxon>
    </lineage>
</organism>
<sequence length="64" mass="7342">KKNNKLSPKYYGPYQVLEKIGNVTYKLELPPTTRIHPVFHVSCLKKVIGQTISTQTVLLELDEE</sequence>
<dbReference type="EMBL" id="JAHRHJ020000004">
    <property type="protein sequence ID" value="KAH9318121.1"/>
    <property type="molecule type" value="Genomic_DNA"/>
</dbReference>
<proteinExistence type="predicted"/>
<dbReference type="PANTHER" id="PTHR46148">
    <property type="entry name" value="CHROMO DOMAIN-CONTAINING PROTEIN"/>
    <property type="match status" value="1"/>
</dbReference>
<dbReference type="Proteomes" id="UP000824469">
    <property type="component" value="Unassembled WGS sequence"/>
</dbReference>
<keyword evidence="3" id="KW-1185">Reference proteome</keyword>
<evidence type="ECO:0000259" key="1">
    <source>
        <dbReference type="Pfam" id="PF24626"/>
    </source>
</evidence>